<dbReference type="Gene3D" id="2.160.10.10">
    <property type="entry name" value="Hexapeptide repeat proteins"/>
    <property type="match status" value="1"/>
</dbReference>
<comment type="pathway">
    <text evidence="2">Nucleotide-sugar biosynthesis; UDP-N-acetyl-alpha-D-glucosamine biosynthesis; UDP-N-acetyl-alpha-D-glucosamine from N-acetyl-alpha-D-glucosamine 1-phosphate: step 1/1.</text>
</comment>
<sequence length="380" mass="40356">MRPLTESRPKPMLPVGDRPLVAHAADAAVDAGASELVIVVGYEAEAVRAYFGGQYRGVPVTFAVQDSQQGTADAVRAASEYLDGSFAVLNGDNLYDPETIETLLSSGPALATRRVADPSNYGVISVEEGRVTGIVEKPDEPPTDRANTGAYVFPATAREWLDVPESERGEYEITDVVARVIEAFDVTPVELNRWLDVGRPWELLEANEWKLGDLERRIDGEVSGDADLRGSVVVEEGATVEPGVVIEGPALVRSGAEVGPNAYIRGATLLGEDAHVGQSVEVKNSVVMADSAVPHLSYVGDSVLGREVNFGAGTNVANLRHDGRDVRITVKGERVSTGRRKFGVVVGDGVKTGINTSLNAGVVLAEGARTEPGESVTRDR</sequence>
<evidence type="ECO:0000256" key="8">
    <source>
        <dbReference type="ARBA" id="ARBA00022679"/>
    </source>
</evidence>
<evidence type="ECO:0000256" key="9">
    <source>
        <dbReference type="ARBA" id="ARBA00022695"/>
    </source>
</evidence>
<evidence type="ECO:0000313" key="17">
    <source>
        <dbReference type="Proteomes" id="UP000663525"/>
    </source>
</evidence>
<dbReference type="InterPro" id="IPR056729">
    <property type="entry name" value="GMPPB_C"/>
</dbReference>
<name>A0A897N9U3_9EURY</name>
<evidence type="ECO:0000256" key="5">
    <source>
        <dbReference type="ARBA" id="ARBA00012225"/>
    </source>
</evidence>
<keyword evidence="10" id="KW-0511">Multifunctional enzyme</keyword>
<accession>A0A897N9U3</accession>
<dbReference type="InterPro" id="IPR005835">
    <property type="entry name" value="NTP_transferase_dom"/>
</dbReference>
<keyword evidence="8 16" id="KW-0808">Transferase</keyword>
<dbReference type="CDD" id="cd04181">
    <property type="entry name" value="NTP_transferase"/>
    <property type="match status" value="1"/>
</dbReference>
<comment type="pathway">
    <text evidence="1">Nucleotide-sugar biosynthesis; UDP-N-acetyl-alpha-D-glucosamine biosynthesis; N-acetyl-alpha-D-glucosamine 1-phosphate from alpha-D-glucosamine 6-phosphate (route II): step 2/2.</text>
</comment>
<evidence type="ECO:0000256" key="2">
    <source>
        <dbReference type="ARBA" id="ARBA00005208"/>
    </source>
</evidence>
<dbReference type="SUPFAM" id="SSF53448">
    <property type="entry name" value="Nucleotide-diphospho-sugar transferases"/>
    <property type="match status" value="1"/>
</dbReference>
<gene>
    <name evidence="16" type="primary">gcd1-4</name>
    <name evidence="16" type="ORF">HSR121_2838</name>
</gene>
<evidence type="ECO:0000256" key="11">
    <source>
        <dbReference type="ARBA" id="ARBA00023315"/>
    </source>
</evidence>
<comment type="similarity">
    <text evidence="4">In the N-terminal section; belongs to the N-acetylglucosamine-1-phosphate uridyltransferase family.</text>
</comment>
<dbReference type="Gene3D" id="3.90.550.10">
    <property type="entry name" value="Spore Coat Polysaccharide Biosynthesis Protein SpsA, Chain A"/>
    <property type="match status" value="1"/>
</dbReference>
<dbReference type="NCBIfam" id="TIGR03992">
    <property type="entry name" value="Arch_glmU"/>
    <property type="match status" value="1"/>
</dbReference>
<evidence type="ECO:0000256" key="3">
    <source>
        <dbReference type="ARBA" id="ARBA00007707"/>
    </source>
</evidence>
<dbReference type="PANTHER" id="PTHR43584">
    <property type="entry name" value="NUCLEOTIDYL TRANSFERASE"/>
    <property type="match status" value="1"/>
</dbReference>
<dbReference type="Pfam" id="PF00483">
    <property type="entry name" value="NTP_transferase"/>
    <property type="match status" value="1"/>
</dbReference>
<evidence type="ECO:0000256" key="10">
    <source>
        <dbReference type="ARBA" id="ARBA00023268"/>
    </source>
</evidence>
<evidence type="ECO:0000256" key="1">
    <source>
        <dbReference type="ARBA" id="ARBA00005166"/>
    </source>
</evidence>
<keyword evidence="11" id="KW-0012">Acyltransferase</keyword>
<protein>
    <recommendedName>
        <fullName evidence="7">Bifunctional protein GlmU</fullName>
        <ecNumber evidence="5">2.3.1.157</ecNumber>
        <ecNumber evidence="6">2.7.7.23</ecNumber>
    </recommendedName>
</protein>
<dbReference type="Pfam" id="PF25087">
    <property type="entry name" value="GMPPB_C"/>
    <property type="match status" value="1"/>
</dbReference>
<dbReference type="EMBL" id="CP064787">
    <property type="protein sequence ID" value="QSG07156.1"/>
    <property type="molecule type" value="Genomic_DNA"/>
</dbReference>
<dbReference type="InterPro" id="IPR050065">
    <property type="entry name" value="GlmU-like"/>
</dbReference>
<dbReference type="GO" id="GO:0019134">
    <property type="term" value="F:glucosamine-1-phosphate N-acetyltransferase activity"/>
    <property type="evidence" value="ECO:0007669"/>
    <property type="project" value="UniProtKB-EC"/>
</dbReference>
<dbReference type="InterPro" id="IPR029044">
    <property type="entry name" value="Nucleotide-diphossugar_trans"/>
</dbReference>
<evidence type="ECO:0000259" key="15">
    <source>
        <dbReference type="Pfam" id="PF25087"/>
    </source>
</evidence>
<evidence type="ECO:0000256" key="13">
    <source>
        <dbReference type="ARBA" id="ARBA00048493"/>
    </source>
</evidence>
<proteinExistence type="inferred from homology"/>
<reference evidence="16" key="1">
    <citation type="submission" date="2020-11" db="EMBL/GenBank/DDBJ databases">
        <title>Carbohydrate-dependent, anaerobic sulfur respiration: A novel catabolism in halophilic archaea.</title>
        <authorList>
            <person name="Sorokin D.Y."/>
            <person name="Messina E."/>
            <person name="Smedile F."/>
            <person name="La Cono V."/>
            <person name="Hallsworth J.E."/>
            <person name="Yakimov M.M."/>
        </authorList>
    </citation>
    <scope>NUCLEOTIDE SEQUENCE</scope>
    <source>
        <strain evidence="16">HSR12-1</strain>
    </source>
</reference>
<comment type="similarity">
    <text evidence="3">In the C-terminal section; belongs to the transferase hexapeptide repeat family.</text>
</comment>
<dbReference type="GO" id="GO:0003977">
    <property type="term" value="F:UDP-N-acetylglucosamine diphosphorylase activity"/>
    <property type="evidence" value="ECO:0007669"/>
    <property type="project" value="UniProtKB-EC"/>
</dbReference>
<dbReference type="CDD" id="cd05636">
    <property type="entry name" value="LbH_G1P_TT_C_like"/>
    <property type="match status" value="1"/>
</dbReference>
<evidence type="ECO:0000256" key="7">
    <source>
        <dbReference type="ARBA" id="ARBA00013414"/>
    </source>
</evidence>
<dbReference type="PANTHER" id="PTHR43584:SF8">
    <property type="entry name" value="N-ACETYLMURAMATE ALPHA-1-PHOSPHATE URIDYLYLTRANSFERASE"/>
    <property type="match status" value="1"/>
</dbReference>
<dbReference type="EC" id="2.7.7.23" evidence="6"/>
<dbReference type="InterPro" id="IPR023915">
    <property type="entry name" value="Bifunctiontional_GlmU_arc-type"/>
</dbReference>
<evidence type="ECO:0000259" key="14">
    <source>
        <dbReference type="Pfam" id="PF00483"/>
    </source>
</evidence>
<dbReference type="Proteomes" id="UP000663525">
    <property type="component" value="Chromosome"/>
</dbReference>
<dbReference type="SUPFAM" id="SSF51161">
    <property type="entry name" value="Trimeric LpxA-like enzymes"/>
    <property type="match status" value="1"/>
</dbReference>
<evidence type="ECO:0000256" key="4">
    <source>
        <dbReference type="ARBA" id="ARBA00007947"/>
    </source>
</evidence>
<evidence type="ECO:0000313" key="16">
    <source>
        <dbReference type="EMBL" id="QSG07156.1"/>
    </source>
</evidence>
<dbReference type="InterPro" id="IPR011004">
    <property type="entry name" value="Trimer_LpxA-like_sf"/>
</dbReference>
<comment type="catalytic activity">
    <reaction evidence="13">
        <text>N-acetyl-alpha-D-glucosamine 1-phosphate + UTP + H(+) = UDP-N-acetyl-alpha-D-glucosamine + diphosphate</text>
        <dbReference type="Rhea" id="RHEA:13509"/>
        <dbReference type="ChEBI" id="CHEBI:15378"/>
        <dbReference type="ChEBI" id="CHEBI:33019"/>
        <dbReference type="ChEBI" id="CHEBI:46398"/>
        <dbReference type="ChEBI" id="CHEBI:57705"/>
        <dbReference type="ChEBI" id="CHEBI:57776"/>
        <dbReference type="EC" id="2.7.7.23"/>
    </reaction>
</comment>
<feature type="domain" description="Nucleotidyl transferase" evidence="14">
    <location>
        <begin position="1"/>
        <end position="208"/>
    </location>
</feature>
<evidence type="ECO:0000256" key="6">
    <source>
        <dbReference type="ARBA" id="ARBA00012457"/>
    </source>
</evidence>
<comment type="catalytic activity">
    <reaction evidence="12">
        <text>alpha-D-glucosamine 1-phosphate + acetyl-CoA = N-acetyl-alpha-D-glucosamine 1-phosphate + CoA + H(+)</text>
        <dbReference type="Rhea" id="RHEA:13725"/>
        <dbReference type="ChEBI" id="CHEBI:15378"/>
        <dbReference type="ChEBI" id="CHEBI:57287"/>
        <dbReference type="ChEBI" id="CHEBI:57288"/>
        <dbReference type="ChEBI" id="CHEBI:57776"/>
        <dbReference type="ChEBI" id="CHEBI:58516"/>
        <dbReference type="EC" id="2.3.1.157"/>
    </reaction>
</comment>
<keyword evidence="9" id="KW-0548">Nucleotidyltransferase</keyword>
<evidence type="ECO:0000256" key="12">
    <source>
        <dbReference type="ARBA" id="ARBA00048247"/>
    </source>
</evidence>
<organism evidence="16 17">
    <name type="scientific">Halapricum desulfuricans</name>
    <dbReference type="NCBI Taxonomy" id="2841257"/>
    <lineage>
        <taxon>Archaea</taxon>
        <taxon>Methanobacteriati</taxon>
        <taxon>Methanobacteriota</taxon>
        <taxon>Stenosarchaea group</taxon>
        <taxon>Halobacteria</taxon>
        <taxon>Halobacteriales</taxon>
        <taxon>Haloarculaceae</taxon>
        <taxon>Halapricum</taxon>
    </lineage>
</organism>
<dbReference type="EC" id="2.3.1.157" evidence="5"/>
<feature type="domain" description="Mannose-1-phosphate guanyltransferase C-terminal" evidence="15">
    <location>
        <begin position="246"/>
        <end position="363"/>
    </location>
</feature>
<dbReference type="AlphaFoldDB" id="A0A897N9U3"/>